<organism evidence="2 3">
    <name type="scientific">Macrosiphum euphorbiae</name>
    <name type="common">potato aphid</name>
    <dbReference type="NCBI Taxonomy" id="13131"/>
    <lineage>
        <taxon>Eukaryota</taxon>
        <taxon>Metazoa</taxon>
        <taxon>Ecdysozoa</taxon>
        <taxon>Arthropoda</taxon>
        <taxon>Hexapoda</taxon>
        <taxon>Insecta</taxon>
        <taxon>Pterygota</taxon>
        <taxon>Neoptera</taxon>
        <taxon>Paraneoptera</taxon>
        <taxon>Hemiptera</taxon>
        <taxon>Sternorrhyncha</taxon>
        <taxon>Aphidomorpha</taxon>
        <taxon>Aphidoidea</taxon>
        <taxon>Aphididae</taxon>
        <taxon>Macrosiphini</taxon>
        <taxon>Macrosiphum</taxon>
    </lineage>
</organism>
<accession>A0AAV0WUT4</accession>
<evidence type="ECO:0000259" key="1">
    <source>
        <dbReference type="Pfam" id="PF05699"/>
    </source>
</evidence>
<reference evidence="2 3" key="1">
    <citation type="submission" date="2023-01" db="EMBL/GenBank/DDBJ databases">
        <authorList>
            <person name="Whitehead M."/>
        </authorList>
    </citation>
    <scope>NUCLEOTIDE SEQUENCE [LARGE SCALE GENOMIC DNA]</scope>
</reference>
<dbReference type="Proteomes" id="UP001160148">
    <property type="component" value="Unassembled WGS sequence"/>
</dbReference>
<dbReference type="PANTHER" id="PTHR45749:SF23">
    <property type="entry name" value="ZINC FINGER MYM-TYPE PROTEIN 1-LIKE"/>
    <property type="match status" value="1"/>
</dbReference>
<gene>
    <name evidence="2" type="ORF">MEUPH1_LOCUS15178</name>
</gene>
<protein>
    <recommendedName>
        <fullName evidence="1">HAT C-terminal dimerisation domain-containing protein</fullName>
    </recommendedName>
</protein>
<dbReference type="SUPFAM" id="SSF53098">
    <property type="entry name" value="Ribonuclease H-like"/>
    <property type="match status" value="1"/>
</dbReference>
<proteinExistence type="predicted"/>
<dbReference type="PANTHER" id="PTHR45749">
    <property type="match status" value="1"/>
</dbReference>
<evidence type="ECO:0000313" key="2">
    <source>
        <dbReference type="EMBL" id="CAI6359804.1"/>
    </source>
</evidence>
<evidence type="ECO:0000313" key="3">
    <source>
        <dbReference type="Proteomes" id="UP001160148"/>
    </source>
</evidence>
<feature type="domain" description="HAT C-terminal dimerisation" evidence="1">
    <location>
        <begin position="249"/>
        <end position="315"/>
    </location>
</feature>
<dbReference type="InterPro" id="IPR012337">
    <property type="entry name" value="RNaseH-like_sf"/>
</dbReference>
<keyword evidence="3" id="KW-1185">Reference proteome</keyword>
<dbReference type="EMBL" id="CARXXK010000002">
    <property type="protein sequence ID" value="CAI6359804.1"/>
    <property type="molecule type" value="Genomic_DNA"/>
</dbReference>
<comment type="caution">
    <text evidence="2">The sequence shown here is derived from an EMBL/GenBank/DDBJ whole genome shotgun (WGS) entry which is preliminary data.</text>
</comment>
<dbReference type="Pfam" id="PF05699">
    <property type="entry name" value="Dimer_Tnp_hAT"/>
    <property type="match status" value="1"/>
</dbReference>
<sequence length="342" mass="39347">MSGAKSWVQKRISDVVPSSLYVHCTDHNLNLVIADVSKSSLKISTFFDIVQNIYLFLSQSAPRWASLAFGNDIANQIQKKVLKKMLQCSQTSIHQASEFLQIGINSIKNMRHNYKELVESAKNMCLKWGIQFQNENKRKTYSKKLFGEVDGDRRLDITEEKFYVSVFLPLVDTALFQLKDRFKGLKIVSNTFNFLLPPNIIKLNEAEIVKSCYDFIQFYKTDVTSDLTSQVLSLKEFIKNTDMKTIKELCLYLIENDLSSLYSEVVTPSIIFLSLPVTVATAERSFSKLKSIKNYLRNSISQDQLTNISILNIERARTEELDVEKLILDFANQKSRKKIFLK</sequence>
<dbReference type="AlphaFoldDB" id="A0AAV0WUT4"/>
<dbReference type="GO" id="GO:0046983">
    <property type="term" value="F:protein dimerization activity"/>
    <property type="evidence" value="ECO:0007669"/>
    <property type="project" value="InterPro"/>
</dbReference>
<dbReference type="InterPro" id="IPR008906">
    <property type="entry name" value="HATC_C_dom"/>
</dbReference>
<name>A0AAV0WUT4_9HEMI</name>